<protein>
    <submittedName>
        <fullName evidence="1">Uncharacterized protein</fullName>
    </submittedName>
</protein>
<reference evidence="1" key="1">
    <citation type="submission" date="2020-04" db="EMBL/GenBank/DDBJ databases">
        <authorList>
            <person name="Chiriac C."/>
            <person name="Salcher M."/>
            <person name="Ghai R."/>
            <person name="Kavagutti S V."/>
        </authorList>
    </citation>
    <scope>NUCLEOTIDE SEQUENCE</scope>
</reference>
<dbReference type="EMBL" id="LR796187">
    <property type="protein sequence ID" value="CAB4125241.1"/>
    <property type="molecule type" value="Genomic_DNA"/>
</dbReference>
<proteinExistence type="predicted"/>
<gene>
    <name evidence="2" type="ORF">UFOVP181_86</name>
    <name evidence="1" type="ORF">UFOVP57_76</name>
</gene>
<sequence>MADLYNTDLGGNTRQAHPSSLFGTRDLVFIALSLYEYNLYTDNSATGSYRDSDSLYSKIVTAVQEVAELYYLGAPSAMAPNSIIFAISRETAEWFYSNRGDNNTERSTASTLGDALVVLLRPNGNDPYNIGDFDLREMEDTGFGIMPGNWIY</sequence>
<evidence type="ECO:0000313" key="1">
    <source>
        <dbReference type="EMBL" id="CAB4125241.1"/>
    </source>
</evidence>
<dbReference type="EMBL" id="LR798231">
    <property type="protein sequence ID" value="CAB5208609.1"/>
    <property type="molecule type" value="Genomic_DNA"/>
</dbReference>
<organism evidence="1">
    <name type="scientific">uncultured Caudovirales phage</name>
    <dbReference type="NCBI Taxonomy" id="2100421"/>
    <lineage>
        <taxon>Viruses</taxon>
        <taxon>Duplodnaviria</taxon>
        <taxon>Heunggongvirae</taxon>
        <taxon>Uroviricota</taxon>
        <taxon>Caudoviricetes</taxon>
        <taxon>Peduoviridae</taxon>
        <taxon>Maltschvirus</taxon>
        <taxon>Maltschvirus maltsch</taxon>
    </lineage>
</organism>
<accession>A0A6J5KTN0</accession>
<evidence type="ECO:0000313" key="2">
    <source>
        <dbReference type="EMBL" id="CAB5208609.1"/>
    </source>
</evidence>
<name>A0A6J5KTN0_9CAUD</name>